<dbReference type="AlphaFoldDB" id="E0UFR3"/>
<dbReference type="eggNOG" id="COG2968">
    <property type="taxonomic scope" value="Bacteria"/>
</dbReference>
<dbReference type="PANTHER" id="PTHR34387">
    <property type="entry name" value="SLR1258 PROTEIN"/>
    <property type="match status" value="1"/>
</dbReference>
<dbReference type="Pfam" id="PF04402">
    <property type="entry name" value="SIMPL"/>
    <property type="match status" value="1"/>
</dbReference>
<name>E0UFR3_GLOV7</name>
<keyword evidence="3" id="KW-1185">Reference proteome</keyword>
<feature type="signal peptide" evidence="1">
    <location>
        <begin position="1"/>
        <end position="27"/>
    </location>
</feature>
<evidence type="ECO:0000256" key="1">
    <source>
        <dbReference type="SAM" id="SignalP"/>
    </source>
</evidence>
<dbReference type="HOGENOM" id="CLU_080344_0_0_3"/>
<feature type="chain" id="PRO_5003141251" description="Outer membrane protein" evidence="1">
    <location>
        <begin position="28"/>
        <end position="236"/>
    </location>
</feature>
<dbReference type="Gene3D" id="3.30.70.2970">
    <property type="entry name" value="Protein of unknown function (DUF541), domain 2"/>
    <property type="match status" value="1"/>
</dbReference>
<dbReference type="KEGG" id="cyj:Cyan7822_1167"/>
<dbReference type="GO" id="GO:0006974">
    <property type="term" value="P:DNA damage response"/>
    <property type="evidence" value="ECO:0007669"/>
    <property type="project" value="TreeGrafter"/>
</dbReference>
<dbReference type="Gene3D" id="3.30.110.170">
    <property type="entry name" value="Protein of unknown function (DUF541), domain 1"/>
    <property type="match status" value="1"/>
</dbReference>
<gene>
    <name evidence="2" type="ordered locus">Cyan7822_1167</name>
</gene>
<accession>E0UFR3</accession>
<protein>
    <recommendedName>
        <fullName evidence="4">Outer membrane protein</fullName>
    </recommendedName>
</protein>
<proteinExistence type="predicted"/>
<reference evidence="3" key="1">
    <citation type="journal article" date="2011" name="MBio">
        <title>Novel metabolic attributes of the genus Cyanothece, comprising a group of unicellular nitrogen-fixing Cyanobacteria.</title>
        <authorList>
            <person name="Bandyopadhyay A."/>
            <person name="Elvitigala T."/>
            <person name="Welsh E."/>
            <person name="Stockel J."/>
            <person name="Liberton M."/>
            <person name="Min H."/>
            <person name="Sherman L.A."/>
            <person name="Pakrasi H.B."/>
        </authorList>
    </citation>
    <scope>NUCLEOTIDE SEQUENCE [LARGE SCALE GENOMIC DNA]</scope>
    <source>
        <strain evidence="3">PCC 7822</strain>
    </source>
</reference>
<evidence type="ECO:0000313" key="3">
    <source>
        <dbReference type="Proteomes" id="UP000008206"/>
    </source>
</evidence>
<evidence type="ECO:0000313" key="2">
    <source>
        <dbReference type="EMBL" id="ADN13174.1"/>
    </source>
</evidence>
<dbReference type="InterPro" id="IPR007497">
    <property type="entry name" value="SIMPL/DUF541"/>
</dbReference>
<dbReference type="InterPro" id="IPR052022">
    <property type="entry name" value="26kDa_periplasmic_antigen"/>
</dbReference>
<dbReference type="STRING" id="497965.Cyan7822_1167"/>
<organism evidence="2 3">
    <name type="scientific">Gloeothece verrucosa (strain PCC 7822)</name>
    <name type="common">Cyanothece sp. (strain PCC 7822)</name>
    <dbReference type="NCBI Taxonomy" id="497965"/>
    <lineage>
        <taxon>Bacteria</taxon>
        <taxon>Bacillati</taxon>
        <taxon>Cyanobacteriota</taxon>
        <taxon>Cyanophyceae</taxon>
        <taxon>Oscillatoriophycideae</taxon>
        <taxon>Chroococcales</taxon>
        <taxon>Aphanothecaceae</taxon>
        <taxon>Gloeothece</taxon>
        <taxon>Gloeothece verrucosa</taxon>
    </lineage>
</organism>
<dbReference type="OrthoDB" id="460796at2"/>
<dbReference type="EMBL" id="CP002198">
    <property type="protein sequence ID" value="ADN13174.1"/>
    <property type="molecule type" value="Genomic_DNA"/>
</dbReference>
<dbReference type="PANTHER" id="PTHR34387:SF1">
    <property type="entry name" value="PERIPLASMIC IMMUNOGENIC PROTEIN"/>
    <property type="match status" value="1"/>
</dbReference>
<dbReference type="Proteomes" id="UP000008206">
    <property type="component" value="Chromosome"/>
</dbReference>
<sequence length="236" mass="25434">MLPVTSLKKIIVVLSCLSLMSISPAFAQEKILRTLTVTGQGEQRIPATIAQVELGVEIQGNNAATVQQEVAKRSNAVIELLRNRNVQQLKTTGIRLQPNYDYSNNQRRLIGYVGVNTVSFRFPVEQVGVLLDDVIRTGATRIDNISLTASESAITQAQRQALQQATADAQQQAEVVLKSLNLNAKEIVSISINGANVPQPRLLENQGFAAKADAASTPVVGGEQTVNASVTLQISY</sequence>
<keyword evidence="1" id="KW-0732">Signal</keyword>
<evidence type="ECO:0008006" key="4">
    <source>
        <dbReference type="Google" id="ProtNLM"/>
    </source>
</evidence>
<dbReference type="RefSeq" id="WP_013321281.1">
    <property type="nucleotide sequence ID" value="NC_014501.1"/>
</dbReference>